<protein>
    <recommendedName>
        <fullName evidence="4">Protein FAM181B</fullName>
    </recommendedName>
</protein>
<keyword evidence="3" id="KW-1185">Reference proteome</keyword>
<dbReference type="Ensembl" id="ENSEBUT00000011604.1">
    <property type="protein sequence ID" value="ENSEBUP00000011045.1"/>
    <property type="gene ID" value="ENSEBUG00000007097.1"/>
</dbReference>
<dbReference type="InterPro" id="IPR053819">
    <property type="entry name" value="TEADIR3_omega_loop"/>
</dbReference>
<organism evidence="2 3">
    <name type="scientific">Eptatretus burgeri</name>
    <name type="common">Inshore hagfish</name>
    <dbReference type="NCBI Taxonomy" id="7764"/>
    <lineage>
        <taxon>Eukaryota</taxon>
        <taxon>Metazoa</taxon>
        <taxon>Chordata</taxon>
        <taxon>Craniata</taxon>
        <taxon>Vertebrata</taxon>
        <taxon>Cyclostomata</taxon>
        <taxon>Myxini</taxon>
        <taxon>Myxiniformes</taxon>
        <taxon>Myxinidae</taxon>
        <taxon>Eptatretinae</taxon>
        <taxon>Eptatretus</taxon>
    </lineage>
</organism>
<evidence type="ECO:0000256" key="1">
    <source>
        <dbReference type="SAM" id="MobiDB-lite"/>
    </source>
</evidence>
<dbReference type="AlphaFoldDB" id="A0A8C4WU17"/>
<name>A0A8C4WU17_EPTBU</name>
<evidence type="ECO:0008006" key="4">
    <source>
        <dbReference type="Google" id="ProtNLM"/>
    </source>
</evidence>
<feature type="region of interest" description="Disordered" evidence="1">
    <location>
        <begin position="84"/>
        <end position="110"/>
    </location>
</feature>
<evidence type="ECO:0000313" key="3">
    <source>
        <dbReference type="Proteomes" id="UP000694388"/>
    </source>
</evidence>
<accession>A0A8C4WU17</accession>
<dbReference type="GeneTree" id="ENSGT00940000169139"/>
<dbReference type="PANTHER" id="PTHR33766:SF2">
    <property type="entry name" value="PROTEIN FAM181B"/>
    <property type="match status" value="1"/>
</dbReference>
<evidence type="ECO:0000313" key="2">
    <source>
        <dbReference type="Ensembl" id="ENSEBUP00000011045.1"/>
    </source>
</evidence>
<dbReference type="Pfam" id="PF15238">
    <property type="entry name" value="TEADIR3"/>
    <property type="match status" value="1"/>
</dbReference>
<reference evidence="2" key="1">
    <citation type="submission" date="2025-08" db="UniProtKB">
        <authorList>
            <consortium name="Ensembl"/>
        </authorList>
    </citation>
    <scope>IDENTIFICATION</scope>
</reference>
<dbReference type="PANTHER" id="PTHR33766">
    <property type="entry name" value="PROTEIN FAM181B"/>
    <property type="match status" value="1"/>
</dbReference>
<sequence length="330" mass="36661">MPVQASFFAPLLLYSDPGLAEQQFLCEPADDSWPDELSETSELLSFVNTASSDIKQALDRPARSRRKVNHRKYLQKQIKRCSQLAADGVQRPGGSGETADPQPLRRTTNRMLSEGKTRSRTRMGNLLPLRHRNLPASFFSEPVSTTVGHSCAALFQESVQLPQLDEYGTSARDALPEITGQEPGLYQSEPLCCPACPRIGRDNERPWDVQPLNHAHTQNDQPHLFPPTSNPSFGAFTSPGATITDDVMSAHIGPSLTPYPAPSRKKEEWKSEGEQRFLMLVVLPEVDCWWHPMGIWGGGAYHRHCRGVGGDAGEEMIEHKKTTDLPAVRE</sequence>
<reference evidence="2" key="2">
    <citation type="submission" date="2025-09" db="UniProtKB">
        <authorList>
            <consortium name="Ensembl"/>
        </authorList>
    </citation>
    <scope>IDENTIFICATION</scope>
</reference>
<dbReference type="Proteomes" id="UP000694388">
    <property type="component" value="Unplaced"/>
</dbReference>
<dbReference type="InterPro" id="IPR029359">
    <property type="entry name" value="FAM181"/>
</dbReference>
<proteinExistence type="predicted"/>